<feature type="zinc finger region" description="C3H1-type" evidence="1">
    <location>
        <begin position="448"/>
        <end position="471"/>
    </location>
</feature>
<keyword evidence="1" id="KW-0862">Zinc</keyword>
<dbReference type="InterPro" id="IPR057683">
    <property type="entry name" value="DUF7923"/>
</dbReference>
<dbReference type="PANTHER" id="PTHR37543:SF1">
    <property type="entry name" value="CCCH ZINC FINGER DNA BINDING PROTEIN (AFU_ORTHOLOGUE AFUA_5G12760)"/>
    <property type="match status" value="1"/>
</dbReference>
<feature type="region of interest" description="Disordered" evidence="3">
    <location>
        <begin position="345"/>
        <end position="372"/>
    </location>
</feature>
<reference evidence="5" key="1">
    <citation type="submission" date="2022-11" db="EMBL/GenBank/DDBJ databases">
        <authorList>
            <person name="Petersen C."/>
        </authorList>
    </citation>
    <scope>NUCLEOTIDE SEQUENCE</scope>
    <source>
        <strain evidence="5">IBT 30069</strain>
    </source>
</reference>
<dbReference type="PROSITE" id="PS50103">
    <property type="entry name" value="ZF_C3H1"/>
    <property type="match status" value="1"/>
</dbReference>
<name>A0A9W9FB22_9EURO</name>
<feature type="domain" description="C3H1-type" evidence="4">
    <location>
        <begin position="448"/>
        <end position="471"/>
    </location>
</feature>
<protein>
    <recommendedName>
        <fullName evidence="4">C3H1-type domain-containing protein</fullName>
    </recommendedName>
</protein>
<comment type="caution">
    <text evidence="5">The sequence shown here is derived from an EMBL/GenBank/DDBJ whole genome shotgun (WGS) entry which is preliminary data.</text>
</comment>
<accession>A0A9W9FB22</accession>
<feature type="coiled-coil region" evidence="2">
    <location>
        <begin position="36"/>
        <end position="70"/>
    </location>
</feature>
<gene>
    <name evidence="5" type="ORF">N7456_007641</name>
</gene>
<keyword evidence="1" id="KW-0863">Zinc-finger</keyword>
<keyword evidence="1" id="KW-0479">Metal-binding</keyword>
<proteinExistence type="predicted"/>
<feature type="compositionally biased region" description="Low complexity" evidence="3">
    <location>
        <begin position="356"/>
        <end position="365"/>
    </location>
</feature>
<keyword evidence="6" id="KW-1185">Reference proteome</keyword>
<dbReference type="GO" id="GO:0008270">
    <property type="term" value="F:zinc ion binding"/>
    <property type="evidence" value="ECO:0007669"/>
    <property type="project" value="UniProtKB-KW"/>
</dbReference>
<feature type="region of interest" description="Disordered" evidence="3">
    <location>
        <begin position="256"/>
        <end position="331"/>
    </location>
</feature>
<keyword evidence="2" id="KW-0175">Coiled coil</keyword>
<dbReference type="InterPro" id="IPR000571">
    <property type="entry name" value="Znf_CCCH"/>
</dbReference>
<dbReference type="Pfam" id="PF25540">
    <property type="entry name" value="DUF7923"/>
    <property type="match status" value="1"/>
</dbReference>
<evidence type="ECO:0000313" key="6">
    <source>
        <dbReference type="Proteomes" id="UP001149165"/>
    </source>
</evidence>
<dbReference type="AlphaFoldDB" id="A0A9W9FB22"/>
<dbReference type="PANTHER" id="PTHR37543">
    <property type="entry name" value="CCCH ZINC FINGER DNA BINDING PROTEIN (AFU_ORTHOLOGUE AFUA_5G12760)"/>
    <property type="match status" value="1"/>
</dbReference>
<dbReference type="Proteomes" id="UP001149165">
    <property type="component" value="Unassembled WGS sequence"/>
</dbReference>
<reference evidence="5" key="2">
    <citation type="journal article" date="2023" name="IMA Fungus">
        <title>Comparative genomic study of the Penicillium genus elucidates a diverse pangenome and 15 lateral gene transfer events.</title>
        <authorList>
            <person name="Petersen C."/>
            <person name="Sorensen T."/>
            <person name="Nielsen M.R."/>
            <person name="Sondergaard T.E."/>
            <person name="Sorensen J.L."/>
            <person name="Fitzpatrick D.A."/>
            <person name="Frisvad J.C."/>
            <person name="Nielsen K.L."/>
        </authorList>
    </citation>
    <scope>NUCLEOTIDE SEQUENCE</scope>
    <source>
        <strain evidence="5">IBT 30069</strain>
    </source>
</reference>
<evidence type="ECO:0000259" key="4">
    <source>
        <dbReference type="PROSITE" id="PS50103"/>
    </source>
</evidence>
<dbReference type="OrthoDB" id="2270193at2759"/>
<evidence type="ECO:0000256" key="3">
    <source>
        <dbReference type="SAM" id="MobiDB-lite"/>
    </source>
</evidence>
<evidence type="ECO:0000256" key="2">
    <source>
        <dbReference type="SAM" id="Coils"/>
    </source>
</evidence>
<organism evidence="5 6">
    <name type="scientific">Penicillium angulare</name>
    <dbReference type="NCBI Taxonomy" id="116970"/>
    <lineage>
        <taxon>Eukaryota</taxon>
        <taxon>Fungi</taxon>
        <taxon>Dikarya</taxon>
        <taxon>Ascomycota</taxon>
        <taxon>Pezizomycotina</taxon>
        <taxon>Eurotiomycetes</taxon>
        <taxon>Eurotiomycetidae</taxon>
        <taxon>Eurotiales</taxon>
        <taxon>Aspergillaceae</taxon>
        <taxon>Penicillium</taxon>
    </lineage>
</organism>
<dbReference type="EMBL" id="JAPQKH010000005">
    <property type="protein sequence ID" value="KAJ5096920.1"/>
    <property type="molecule type" value="Genomic_DNA"/>
</dbReference>
<evidence type="ECO:0000313" key="5">
    <source>
        <dbReference type="EMBL" id="KAJ5096920.1"/>
    </source>
</evidence>
<evidence type="ECO:0000256" key="1">
    <source>
        <dbReference type="PROSITE-ProRule" id="PRU00723"/>
    </source>
</evidence>
<feature type="compositionally biased region" description="Polar residues" evidence="3">
    <location>
        <begin position="297"/>
        <end position="318"/>
    </location>
</feature>
<sequence length="531" mass="59425">MLGENFTDLNFRAQFESLAAHEKTKDLLINDTLKTLERYVQEVKTLTFELEDAKKSRRWYQEEVEQLKIQAGDSQKIVTSRNNFVVVLVDGDGALFLDELLEKPREGANEAARRLSHNVKISLRDSGVDTDKVTVIVRIFANLNDLAKTLCLTNVITARSDLNTFAEQFTVSRGEFDFINVGPDMLDHYHNNFQCKRIFFAGCHDNGYVNELQKYTSDPDRIVLIETTPAQPTFKDLLPFAITRFDNIFRSTSLTGEEVYPTPTSGGNSPTRPTPVRPVLTSYTPSPPRPTPVQPVILNSSNSPRQTPTKSTLIQKAPSQEPPKPSTPITTQIQTPAYTSIQHNLPLQQPQPQPHPSQWSNIISSGNGGVSVRYPQAPAQATPQSYASAGGLGSHQNISIKTDKARTIEYNATGLRLDTPNKKPTDQSAFDTYFIKLSKVKNGDCRGFCNYKYLQGKCKRDSSCPMEHEVVLSEREIAVHRYRARLGQCTNGPTCCDWTCCFSHHCPYVPNCTSSDLLKLYDLLAGLSVWL</sequence>